<feature type="domain" description="HTH tetR-type" evidence="3">
    <location>
        <begin position="12"/>
        <end position="72"/>
    </location>
</feature>
<feature type="DNA-binding region" description="H-T-H motif" evidence="2">
    <location>
        <begin position="35"/>
        <end position="54"/>
    </location>
</feature>
<sequence length="199" mass="22748">MLSYSELINPTDARVEKILKAGEKHFKQYGVRKSSIGEICADAGISKPTFYKYFDRKQTLFFAVIIYLRRDWYSIYMERIKGLKTAVEKLSTYLSVTEEFLRATPILTQSFIQSPGLYKSWAGHPLNIESYLASVDFVEKIILEGIASDEFRVSDPRRTAHVIVLASTLFVIFEPQMPGTSKKSDASFLFDLLQHGIQK</sequence>
<dbReference type="InterPro" id="IPR050624">
    <property type="entry name" value="HTH-type_Tx_Regulator"/>
</dbReference>
<dbReference type="InterPro" id="IPR009057">
    <property type="entry name" value="Homeodomain-like_sf"/>
</dbReference>
<dbReference type="PANTHER" id="PTHR43479">
    <property type="entry name" value="ACREF/ENVCD OPERON REPRESSOR-RELATED"/>
    <property type="match status" value="1"/>
</dbReference>
<reference evidence="4 5" key="1">
    <citation type="submission" date="2017-06" db="EMBL/GenBank/DDBJ databases">
        <title>Novel microbial phyla capable of carbon fixation and sulfur reduction in deep-sea sediments.</title>
        <authorList>
            <person name="Huang J."/>
            <person name="Baker B."/>
            <person name="Wang Y."/>
        </authorList>
    </citation>
    <scope>NUCLEOTIDE SEQUENCE [LARGE SCALE GENOMIC DNA]</scope>
    <source>
        <strain evidence="4">B3_TA06</strain>
    </source>
</reference>
<evidence type="ECO:0000256" key="2">
    <source>
        <dbReference type="PROSITE-ProRule" id="PRU00335"/>
    </source>
</evidence>
<name>A0A532UNM8_UNCT6</name>
<dbReference type="SUPFAM" id="SSF46689">
    <property type="entry name" value="Homeodomain-like"/>
    <property type="match status" value="1"/>
</dbReference>
<evidence type="ECO:0000313" key="4">
    <source>
        <dbReference type="EMBL" id="TKJ36554.1"/>
    </source>
</evidence>
<comment type="caution">
    <text evidence="4">The sequence shown here is derived from an EMBL/GenBank/DDBJ whole genome shotgun (WGS) entry which is preliminary data.</text>
</comment>
<keyword evidence="1 2" id="KW-0238">DNA-binding</keyword>
<dbReference type="GO" id="GO:0003677">
    <property type="term" value="F:DNA binding"/>
    <property type="evidence" value="ECO:0007669"/>
    <property type="project" value="UniProtKB-UniRule"/>
</dbReference>
<dbReference type="AlphaFoldDB" id="A0A532UNM8"/>
<dbReference type="PANTHER" id="PTHR43479:SF11">
    <property type="entry name" value="ACREF_ENVCD OPERON REPRESSOR-RELATED"/>
    <property type="match status" value="1"/>
</dbReference>
<proteinExistence type="predicted"/>
<accession>A0A532UNM8</accession>
<gene>
    <name evidence="4" type="ORF">CEE36_11460</name>
</gene>
<dbReference type="Gene3D" id="1.10.10.60">
    <property type="entry name" value="Homeodomain-like"/>
    <property type="match status" value="1"/>
</dbReference>
<organism evidence="4 5">
    <name type="scientific">candidate division TA06 bacterium B3_TA06</name>
    <dbReference type="NCBI Taxonomy" id="2012487"/>
    <lineage>
        <taxon>Bacteria</taxon>
        <taxon>Bacteria division TA06</taxon>
    </lineage>
</organism>
<dbReference type="Gene3D" id="1.10.357.10">
    <property type="entry name" value="Tetracycline Repressor, domain 2"/>
    <property type="match status" value="1"/>
</dbReference>
<dbReference type="Proteomes" id="UP000317778">
    <property type="component" value="Unassembled WGS sequence"/>
</dbReference>
<evidence type="ECO:0000259" key="3">
    <source>
        <dbReference type="PROSITE" id="PS50977"/>
    </source>
</evidence>
<evidence type="ECO:0000313" key="5">
    <source>
        <dbReference type="Proteomes" id="UP000317778"/>
    </source>
</evidence>
<evidence type="ECO:0000256" key="1">
    <source>
        <dbReference type="ARBA" id="ARBA00023125"/>
    </source>
</evidence>
<dbReference type="PROSITE" id="PS50977">
    <property type="entry name" value="HTH_TETR_2"/>
    <property type="match status" value="1"/>
</dbReference>
<dbReference type="Pfam" id="PF00440">
    <property type="entry name" value="TetR_N"/>
    <property type="match status" value="1"/>
</dbReference>
<dbReference type="EMBL" id="NJBO01000040">
    <property type="protein sequence ID" value="TKJ36554.1"/>
    <property type="molecule type" value="Genomic_DNA"/>
</dbReference>
<dbReference type="PRINTS" id="PR00455">
    <property type="entry name" value="HTHTETR"/>
</dbReference>
<protein>
    <recommendedName>
        <fullName evidence="3">HTH tetR-type domain-containing protein</fullName>
    </recommendedName>
</protein>
<dbReference type="InterPro" id="IPR001647">
    <property type="entry name" value="HTH_TetR"/>
</dbReference>